<dbReference type="Pfam" id="PF03564">
    <property type="entry name" value="DUF1759"/>
    <property type="match status" value="1"/>
</dbReference>
<dbReference type="AlphaFoldDB" id="A0A6S7HUU5"/>
<comment type="caution">
    <text evidence="1">The sequence shown here is derived from an EMBL/GenBank/DDBJ whole genome shotgun (WGS) entry which is preliminary data.</text>
</comment>
<protein>
    <submittedName>
        <fullName evidence="1">Uncharacterized protein</fullName>
    </submittedName>
</protein>
<organism evidence="1 2">
    <name type="scientific">Paramuricea clavata</name>
    <name type="common">Red gorgonian</name>
    <name type="synonym">Violescent sea-whip</name>
    <dbReference type="NCBI Taxonomy" id="317549"/>
    <lineage>
        <taxon>Eukaryota</taxon>
        <taxon>Metazoa</taxon>
        <taxon>Cnidaria</taxon>
        <taxon>Anthozoa</taxon>
        <taxon>Octocorallia</taxon>
        <taxon>Malacalcyonacea</taxon>
        <taxon>Plexauridae</taxon>
        <taxon>Paramuricea</taxon>
    </lineage>
</organism>
<gene>
    <name evidence="1" type="ORF">PACLA_8A026945</name>
</gene>
<dbReference type="InterPro" id="IPR005312">
    <property type="entry name" value="DUF1759"/>
</dbReference>
<proteinExistence type="predicted"/>
<dbReference type="EMBL" id="CACRXK020005714">
    <property type="protein sequence ID" value="CAB4007150.1"/>
    <property type="molecule type" value="Genomic_DNA"/>
</dbReference>
<dbReference type="PANTHER" id="PTHR47331">
    <property type="entry name" value="PHD-TYPE DOMAIN-CONTAINING PROTEIN"/>
    <property type="match status" value="1"/>
</dbReference>
<reference evidence="1" key="1">
    <citation type="submission" date="2020-04" db="EMBL/GenBank/DDBJ databases">
        <authorList>
            <person name="Alioto T."/>
            <person name="Alioto T."/>
            <person name="Gomez Garrido J."/>
        </authorList>
    </citation>
    <scope>NUCLEOTIDE SEQUENCE</scope>
    <source>
        <strain evidence="1">A484AB</strain>
    </source>
</reference>
<evidence type="ECO:0000313" key="2">
    <source>
        <dbReference type="Proteomes" id="UP001152795"/>
    </source>
</evidence>
<name>A0A6S7HUU5_PARCT</name>
<dbReference type="Proteomes" id="UP001152795">
    <property type="component" value="Unassembled WGS sequence"/>
</dbReference>
<evidence type="ECO:0000313" key="1">
    <source>
        <dbReference type="EMBL" id="CAB4007150.1"/>
    </source>
</evidence>
<keyword evidence="2" id="KW-1185">Reference proteome</keyword>
<sequence length="350" mass="39869">MTHLPSTSDTYYVLQDRTEDAINAYKFKRSVKGEASRRIRSVYVTKPEAHNVMWQKLESFYEDVGASVQAALEDLHKIKAVPTDDYKGLVELVDEVESAYSQLEELGNLNVLTLRDVDLITELLPCYLKVEWRRRYRDITATEKIHPFIPLMHFLEGEREAVSRIAEKDSISHTTSECKEFQKLPVSGKEGKYELLKQIDACFKCFGNHRRLDCPKKVPCPCGSGQHHQLLCESKRPEENKGTGFAQKETHVSRSDSLSLYPIYQTAVCGSNKTVSVFCDGGSNATYITHWAAERIKAKKLGKITLDVTTMGNVEQTYHTQQYEFTLQTNSGKKVIITALIWNGKNYWPS</sequence>
<dbReference type="OrthoDB" id="5984724at2759"/>
<accession>A0A6S7HUU5</accession>